<dbReference type="EC" id="3.6.5.5" evidence="3"/>
<dbReference type="SMART" id="SM00302">
    <property type="entry name" value="GED"/>
    <property type="match status" value="1"/>
</dbReference>
<dbReference type="InterPro" id="IPR020850">
    <property type="entry name" value="GED_dom"/>
</dbReference>
<dbReference type="GO" id="GO:0005874">
    <property type="term" value="C:microtubule"/>
    <property type="evidence" value="ECO:0007669"/>
    <property type="project" value="TreeGrafter"/>
</dbReference>
<dbReference type="GO" id="GO:0008017">
    <property type="term" value="F:microtubule binding"/>
    <property type="evidence" value="ECO:0007669"/>
    <property type="project" value="TreeGrafter"/>
</dbReference>
<feature type="domain" description="GED" evidence="14">
    <location>
        <begin position="648"/>
        <end position="739"/>
    </location>
</feature>
<name>A0AAV4XWM4_CAEEX</name>
<dbReference type="SMART" id="SM00053">
    <property type="entry name" value="DYNc"/>
    <property type="match status" value="1"/>
</dbReference>
<keyword evidence="7" id="KW-0378">Hydrolase</keyword>
<dbReference type="InterPro" id="IPR000375">
    <property type="entry name" value="Dynamin_stalk"/>
</dbReference>
<keyword evidence="9" id="KW-0496">Mitochondrion</keyword>
<dbReference type="InterPro" id="IPR022812">
    <property type="entry name" value="Dynamin"/>
</dbReference>
<dbReference type="PANTHER" id="PTHR11566">
    <property type="entry name" value="DYNAMIN"/>
    <property type="match status" value="1"/>
</dbReference>
<dbReference type="GO" id="GO:0005741">
    <property type="term" value="C:mitochondrial outer membrane"/>
    <property type="evidence" value="ECO:0007669"/>
    <property type="project" value="UniProtKB-SubCell"/>
</dbReference>
<evidence type="ECO:0000259" key="14">
    <source>
        <dbReference type="PROSITE" id="PS51388"/>
    </source>
</evidence>
<keyword evidence="17" id="KW-1185">Reference proteome</keyword>
<dbReference type="InterPro" id="IPR030381">
    <property type="entry name" value="G_DYNAMIN_dom"/>
</dbReference>
<dbReference type="GO" id="GO:0000266">
    <property type="term" value="P:mitochondrial fission"/>
    <property type="evidence" value="ECO:0007669"/>
    <property type="project" value="TreeGrafter"/>
</dbReference>
<keyword evidence="11" id="KW-0472">Membrane</keyword>
<dbReference type="PROSITE" id="PS00410">
    <property type="entry name" value="G_DYNAMIN_1"/>
    <property type="match status" value="1"/>
</dbReference>
<dbReference type="InterPro" id="IPR045063">
    <property type="entry name" value="Dynamin_N"/>
</dbReference>
<dbReference type="GO" id="GO:0005525">
    <property type="term" value="F:GTP binding"/>
    <property type="evidence" value="ECO:0007669"/>
    <property type="project" value="UniProtKB-KW"/>
</dbReference>
<dbReference type="FunFam" id="3.40.50.300:FF:000172">
    <property type="entry name" value="Dynamin-1-like protein isoform 1"/>
    <property type="match status" value="1"/>
</dbReference>
<comment type="subcellular location">
    <subcellularLocation>
        <location evidence="2">Cytoplasm</location>
        <location evidence="2">Cytosol</location>
    </subcellularLocation>
    <subcellularLocation>
        <location evidence="1">Mitochondrion outer membrane</location>
    </subcellularLocation>
</comment>
<dbReference type="InterPro" id="IPR001401">
    <property type="entry name" value="Dynamin_GTPase"/>
</dbReference>
<proteinExistence type="inferred from homology"/>
<keyword evidence="8" id="KW-0446">Lipid-binding</keyword>
<keyword evidence="10 13" id="KW-0342">GTP-binding</keyword>
<dbReference type="GO" id="GO:0008289">
    <property type="term" value="F:lipid binding"/>
    <property type="evidence" value="ECO:0007669"/>
    <property type="project" value="UniProtKB-KW"/>
</dbReference>
<comment type="similarity">
    <text evidence="13">Belongs to the TRAFAC class dynamin-like GTPase superfamily. Dynamin/Fzo/YdjA family.</text>
</comment>
<keyword evidence="5 13" id="KW-0547">Nucleotide-binding</keyword>
<dbReference type="Pfam" id="PF01031">
    <property type="entry name" value="Dynamin_M"/>
    <property type="match status" value="1"/>
</dbReference>
<evidence type="ECO:0000256" key="13">
    <source>
        <dbReference type="RuleBase" id="RU003932"/>
    </source>
</evidence>
<evidence type="ECO:0000256" key="10">
    <source>
        <dbReference type="ARBA" id="ARBA00023134"/>
    </source>
</evidence>
<dbReference type="InterPro" id="IPR027417">
    <property type="entry name" value="P-loop_NTPase"/>
</dbReference>
<evidence type="ECO:0000313" key="17">
    <source>
        <dbReference type="Proteomes" id="UP001054945"/>
    </source>
</evidence>
<comment type="catalytic activity">
    <reaction evidence="12">
        <text>GTP + H2O = GDP + phosphate + H(+)</text>
        <dbReference type="Rhea" id="RHEA:19669"/>
        <dbReference type="ChEBI" id="CHEBI:15377"/>
        <dbReference type="ChEBI" id="CHEBI:15378"/>
        <dbReference type="ChEBI" id="CHEBI:37565"/>
        <dbReference type="ChEBI" id="CHEBI:43474"/>
        <dbReference type="ChEBI" id="CHEBI:58189"/>
        <dbReference type="EC" id="3.6.5.5"/>
    </reaction>
</comment>
<dbReference type="Pfam" id="PF02212">
    <property type="entry name" value="GED"/>
    <property type="match status" value="1"/>
</dbReference>
<dbReference type="InterPro" id="IPR003130">
    <property type="entry name" value="GED"/>
</dbReference>
<evidence type="ECO:0000256" key="4">
    <source>
        <dbReference type="ARBA" id="ARBA00022490"/>
    </source>
</evidence>
<evidence type="ECO:0000256" key="1">
    <source>
        <dbReference type="ARBA" id="ARBA00004294"/>
    </source>
</evidence>
<dbReference type="GO" id="GO:0005829">
    <property type="term" value="C:cytosol"/>
    <property type="evidence" value="ECO:0007669"/>
    <property type="project" value="UniProtKB-SubCell"/>
</dbReference>
<dbReference type="PANTHER" id="PTHR11566:SF21">
    <property type="entry name" value="DYNAMIN RELATED PROTEIN 1, ISOFORM A"/>
    <property type="match status" value="1"/>
</dbReference>
<dbReference type="InterPro" id="IPR019762">
    <property type="entry name" value="Dynamin_GTPase_CS"/>
</dbReference>
<evidence type="ECO:0000256" key="12">
    <source>
        <dbReference type="ARBA" id="ARBA00048040"/>
    </source>
</evidence>
<evidence type="ECO:0000313" key="16">
    <source>
        <dbReference type="EMBL" id="GIY99476.1"/>
    </source>
</evidence>
<comment type="caution">
    <text evidence="16">The sequence shown here is derived from an EMBL/GenBank/DDBJ whole genome shotgun (WGS) entry which is preliminary data.</text>
</comment>
<dbReference type="GO" id="GO:0048312">
    <property type="term" value="P:intracellular distribution of mitochondria"/>
    <property type="evidence" value="ECO:0007669"/>
    <property type="project" value="TreeGrafter"/>
</dbReference>
<dbReference type="Pfam" id="PF00350">
    <property type="entry name" value="Dynamin_N"/>
    <property type="match status" value="1"/>
</dbReference>
<dbReference type="PRINTS" id="PR00195">
    <property type="entry name" value="DYNAMIN"/>
</dbReference>
<evidence type="ECO:0000256" key="5">
    <source>
        <dbReference type="ARBA" id="ARBA00022741"/>
    </source>
</evidence>
<sequence>MEALIPVMNKLHDVFNTVGTDSIQLPQIVVIGTQSSGKSSVLESLVGRDFLPRGAGIVTRRPLVLQLVYTPKDDMSFRSSEEGTLNLEEWGKFLHTKLKVYSDFNEIRKEIEAETERMSGSNKGICPEPINLKIYSPNVVNLTLVDLPGITKVPVGDQPEDIEIQIRQLILQHISNPNAIILAVTPANTDFATSESLKMAREVDPDGRRTLAVVTKLDLMDAGTDAVDVLCGRVIPVKLGIIGVVNRSQQDINNKKNIDDASKDEALFLQRKYPTLANRNGTAFLAKTLNRLLMHHIRDCLPDLKTRVNVMISQFQSMLHSYGEAVDDQGQTLLQIITKFASAYCSTVEGTARNIETSELCGGARICYIFHETFGRTLNSIHPLGGLTTFDILTAIRNATGTRPALFVPEVSFELLVKRQIRRLEDPSLRCVELVHEEMQRIIQHCGTEVQQEIIRFPKLHEKIVDVVTHLLRRRLPATNAMVENLVAVELAYINTKHPDFHHDAALVDTLSKHNEEKSVNITKMVENNKNTPLIFQNQSDGPKIDNIATSKKLAHYTESTTLRSSGKLSGSDSNLLQGTAAKMGPPPTNWMDSFELYSGKENKSTNEKSVFSMNPGATYSPVKAVNLLPEVPSTTPRQLSTKEQKDCEVIERLIHSYFMIVRKNIQDAVPKAIMHFLVNFVRDNLQSELVTHLYKHDHFTTLLQESEHIAVRRQEAAEMLKALQKANQIISEIRETHMW</sequence>
<feature type="domain" description="Dynamin-type G" evidence="15">
    <location>
        <begin position="22"/>
        <end position="302"/>
    </location>
</feature>
<keyword evidence="4" id="KW-0963">Cytoplasm</keyword>
<dbReference type="EMBL" id="BPLR01001050">
    <property type="protein sequence ID" value="GIY99476.1"/>
    <property type="molecule type" value="Genomic_DNA"/>
</dbReference>
<protein>
    <recommendedName>
        <fullName evidence="3">dynamin GTPase</fullName>
        <ecNumber evidence="3">3.6.5.5</ecNumber>
    </recommendedName>
</protein>
<dbReference type="Gene3D" id="3.40.50.300">
    <property type="entry name" value="P-loop containing nucleotide triphosphate hydrolases"/>
    <property type="match status" value="1"/>
</dbReference>
<evidence type="ECO:0000256" key="11">
    <source>
        <dbReference type="ARBA" id="ARBA00023136"/>
    </source>
</evidence>
<gene>
    <name evidence="16" type="primary">DNM1L</name>
    <name evidence="16" type="ORF">CEXT_274291</name>
</gene>
<accession>A0AAV4XWM4</accession>
<evidence type="ECO:0000256" key="7">
    <source>
        <dbReference type="ARBA" id="ARBA00022801"/>
    </source>
</evidence>
<dbReference type="GO" id="GO:0003924">
    <property type="term" value="F:GTPase activity"/>
    <property type="evidence" value="ECO:0007669"/>
    <property type="project" value="InterPro"/>
</dbReference>
<dbReference type="PROSITE" id="PS51718">
    <property type="entry name" value="G_DYNAMIN_2"/>
    <property type="match status" value="1"/>
</dbReference>
<keyword evidence="6" id="KW-1000">Mitochondrion outer membrane</keyword>
<evidence type="ECO:0000256" key="9">
    <source>
        <dbReference type="ARBA" id="ARBA00023128"/>
    </source>
</evidence>
<reference evidence="16 17" key="1">
    <citation type="submission" date="2021-06" db="EMBL/GenBank/DDBJ databases">
        <title>Caerostris extrusa draft genome.</title>
        <authorList>
            <person name="Kono N."/>
            <person name="Arakawa K."/>
        </authorList>
    </citation>
    <scope>NUCLEOTIDE SEQUENCE [LARGE SCALE GENOMIC DNA]</scope>
</reference>
<dbReference type="CDD" id="cd08771">
    <property type="entry name" value="DLP_1"/>
    <property type="match status" value="1"/>
</dbReference>
<evidence type="ECO:0000256" key="6">
    <source>
        <dbReference type="ARBA" id="ARBA00022787"/>
    </source>
</evidence>
<dbReference type="GO" id="GO:0016559">
    <property type="term" value="P:peroxisome fission"/>
    <property type="evidence" value="ECO:0007669"/>
    <property type="project" value="TreeGrafter"/>
</dbReference>
<dbReference type="Proteomes" id="UP001054945">
    <property type="component" value="Unassembled WGS sequence"/>
</dbReference>
<evidence type="ECO:0000256" key="3">
    <source>
        <dbReference type="ARBA" id="ARBA00011980"/>
    </source>
</evidence>
<dbReference type="Gene3D" id="1.20.120.1240">
    <property type="entry name" value="Dynamin, middle domain"/>
    <property type="match status" value="2"/>
</dbReference>
<evidence type="ECO:0000256" key="2">
    <source>
        <dbReference type="ARBA" id="ARBA00004514"/>
    </source>
</evidence>
<organism evidence="16 17">
    <name type="scientific">Caerostris extrusa</name>
    <name type="common">Bark spider</name>
    <name type="synonym">Caerostris bankana</name>
    <dbReference type="NCBI Taxonomy" id="172846"/>
    <lineage>
        <taxon>Eukaryota</taxon>
        <taxon>Metazoa</taxon>
        <taxon>Ecdysozoa</taxon>
        <taxon>Arthropoda</taxon>
        <taxon>Chelicerata</taxon>
        <taxon>Arachnida</taxon>
        <taxon>Araneae</taxon>
        <taxon>Araneomorphae</taxon>
        <taxon>Entelegynae</taxon>
        <taxon>Araneoidea</taxon>
        <taxon>Araneidae</taxon>
        <taxon>Caerostris</taxon>
    </lineage>
</organism>
<dbReference type="PROSITE" id="PS51388">
    <property type="entry name" value="GED"/>
    <property type="match status" value="1"/>
</dbReference>
<dbReference type="GO" id="GO:0006897">
    <property type="term" value="P:endocytosis"/>
    <property type="evidence" value="ECO:0007669"/>
    <property type="project" value="TreeGrafter"/>
</dbReference>
<dbReference type="FunFam" id="1.20.120.1240:FF:000001">
    <property type="entry name" value="Dynamin 1 like"/>
    <property type="match status" value="1"/>
</dbReference>
<evidence type="ECO:0000259" key="15">
    <source>
        <dbReference type="PROSITE" id="PS51718"/>
    </source>
</evidence>
<dbReference type="SUPFAM" id="SSF52540">
    <property type="entry name" value="P-loop containing nucleoside triphosphate hydrolases"/>
    <property type="match status" value="1"/>
</dbReference>
<dbReference type="AlphaFoldDB" id="A0AAV4XWM4"/>
<evidence type="ECO:0000256" key="8">
    <source>
        <dbReference type="ARBA" id="ARBA00023121"/>
    </source>
</evidence>